<evidence type="ECO:0000313" key="1">
    <source>
        <dbReference type="EMBL" id="KAF5793458.1"/>
    </source>
</evidence>
<dbReference type="EMBL" id="MNCJ02000324">
    <property type="protein sequence ID" value="KAF5793458.1"/>
    <property type="molecule type" value="Genomic_DNA"/>
</dbReference>
<dbReference type="InParanoid" id="A0A251U0R9"/>
<dbReference type="Gramene" id="mRNA:HanXRQr2_Chr09g0417631">
    <property type="protein sequence ID" value="mRNA:HanXRQr2_Chr09g0417631"/>
    <property type="gene ID" value="HanXRQr2_Chr09g0417631"/>
</dbReference>
<evidence type="ECO:0000313" key="3">
    <source>
        <dbReference type="Proteomes" id="UP000215914"/>
    </source>
</evidence>
<reference evidence="1" key="3">
    <citation type="submission" date="2020-06" db="EMBL/GenBank/DDBJ databases">
        <title>Helianthus annuus Genome sequencing and assembly Release 2.</title>
        <authorList>
            <person name="Gouzy J."/>
            <person name="Langlade N."/>
            <person name="Munos S."/>
        </authorList>
    </citation>
    <scope>NUCLEOTIDE SEQUENCE</scope>
    <source>
        <tissue evidence="1">Leaves</tissue>
    </source>
</reference>
<reference evidence="2" key="2">
    <citation type="submission" date="2017-02" db="EMBL/GenBank/DDBJ databases">
        <title>Sunflower complete genome.</title>
        <authorList>
            <person name="Langlade N."/>
            <person name="Munos S."/>
        </authorList>
    </citation>
    <scope>NUCLEOTIDE SEQUENCE [LARGE SCALE GENOMIC DNA]</scope>
    <source>
        <tissue evidence="2">Leaves</tissue>
    </source>
</reference>
<organism evidence="2 3">
    <name type="scientific">Helianthus annuus</name>
    <name type="common">Common sunflower</name>
    <dbReference type="NCBI Taxonomy" id="4232"/>
    <lineage>
        <taxon>Eukaryota</taxon>
        <taxon>Viridiplantae</taxon>
        <taxon>Streptophyta</taxon>
        <taxon>Embryophyta</taxon>
        <taxon>Tracheophyta</taxon>
        <taxon>Spermatophyta</taxon>
        <taxon>Magnoliopsida</taxon>
        <taxon>eudicotyledons</taxon>
        <taxon>Gunneridae</taxon>
        <taxon>Pentapetalae</taxon>
        <taxon>asterids</taxon>
        <taxon>campanulids</taxon>
        <taxon>Asterales</taxon>
        <taxon>Asteraceae</taxon>
        <taxon>Asteroideae</taxon>
        <taxon>Heliantheae alliance</taxon>
        <taxon>Heliantheae</taxon>
        <taxon>Helianthus</taxon>
    </lineage>
</organism>
<gene>
    <name evidence="2" type="ORF">HannXRQ_Chr09g0277071</name>
    <name evidence="1" type="ORF">HanXRQr2_Chr09g0417631</name>
</gene>
<dbReference type="AlphaFoldDB" id="A0A251U0R9"/>
<evidence type="ECO:0000313" key="2">
    <source>
        <dbReference type="EMBL" id="OTG16958.1"/>
    </source>
</evidence>
<dbReference type="EMBL" id="CM007898">
    <property type="protein sequence ID" value="OTG16958.1"/>
    <property type="molecule type" value="Genomic_DNA"/>
</dbReference>
<reference evidence="1 3" key="1">
    <citation type="journal article" date="2017" name="Nature">
        <title>The sunflower genome provides insights into oil metabolism, flowering and Asterid evolution.</title>
        <authorList>
            <person name="Badouin H."/>
            <person name="Gouzy J."/>
            <person name="Grassa C.J."/>
            <person name="Murat F."/>
            <person name="Staton S.E."/>
            <person name="Cottret L."/>
            <person name="Lelandais-Briere C."/>
            <person name="Owens G.L."/>
            <person name="Carrere S."/>
            <person name="Mayjonade B."/>
            <person name="Legrand L."/>
            <person name="Gill N."/>
            <person name="Kane N.C."/>
            <person name="Bowers J.E."/>
            <person name="Hubner S."/>
            <person name="Bellec A."/>
            <person name="Berard A."/>
            <person name="Berges H."/>
            <person name="Blanchet N."/>
            <person name="Boniface M.C."/>
            <person name="Brunel D."/>
            <person name="Catrice O."/>
            <person name="Chaidir N."/>
            <person name="Claudel C."/>
            <person name="Donnadieu C."/>
            <person name="Faraut T."/>
            <person name="Fievet G."/>
            <person name="Helmstetter N."/>
            <person name="King M."/>
            <person name="Knapp S.J."/>
            <person name="Lai Z."/>
            <person name="Le Paslier M.C."/>
            <person name="Lippi Y."/>
            <person name="Lorenzon L."/>
            <person name="Mandel J.R."/>
            <person name="Marage G."/>
            <person name="Marchand G."/>
            <person name="Marquand E."/>
            <person name="Bret-Mestries E."/>
            <person name="Morien E."/>
            <person name="Nambeesan S."/>
            <person name="Nguyen T."/>
            <person name="Pegot-Espagnet P."/>
            <person name="Pouilly N."/>
            <person name="Raftis F."/>
            <person name="Sallet E."/>
            <person name="Schiex T."/>
            <person name="Thomas J."/>
            <person name="Vandecasteele C."/>
            <person name="Vares D."/>
            <person name="Vear F."/>
            <person name="Vautrin S."/>
            <person name="Crespi M."/>
            <person name="Mangin B."/>
            <person name="Burke J.M."/>
            <person name="Salse J."/>
            <person name="Munos S."/>
            <person name="Vincourt P."/>
            <person name="Rieseberg L.H."/>
            <person name="Langlade N.B."/>
        </authorList>
    </citation>
    <scope>NUCLEOTIDE SEQUENCE [LARGE SCALE GENOMIC DNA]</scope>
    <source>
        <strain evidence="3">cv. SF193</strain>
        <tissue evidence="1">Leaves</tissue>
    </source>
</reference>
<name>A0A251U0R9_HELAN</name>
<proteinExistence type="predicted"/>
<keyword evidence="3" id="KW-1185">Reference proteome</keyword>
<dbReference type="Proteomes" id="UP000215914">
    <property type="component" value="Chromosome 9"/>
</dbReference>
<accession>A0A251U0R9</accession>
<sequence>MRDLTHWCVRSSDDPFDPDAVYGDAPTLFSIKSSMEVWTPSECPTTITPPKHHTPIGHHLNAQPLVISARNQGIIQGVAQVNLQRVRFKVQRVRDRVQRTRLQRDKFRVGVQRVRGRLPRVRVRRIRLQKMVVHKLVKIITSLVVF</sequence>
<protein>
    <submittedName>
        <fullName evidence="2">Uncharacterized protein</fullName>
    </submittedName>
</protein>